<accession>A0A175A4M2</accession>
<feature type="transmembrane region" description="Helical" evidence="7">
    <location>
        <begin position="160"/>
        <end position="180"/>
    </location>
</feature>
<dbReference type="SUPFAM" id="SSF103473">
    <property type="entry name" value="MFS general substrate transporter"/>
    <property type="match status" value="1"/>
</dbReference>
<keyword evidence="5 7" id="KW-1133">Transmembrane helix</keyword>
<evidence type="ECO:0000256" key="3">
    <source>
        <dbReference type="ARBA" id="ARBA00022475"/>
    </source>
</evidence>
<keyword evidence="4 7" id="KW-0812">Transmembrane</keyword>
<name>A0A175A4M2_CLOIN</name>
<evidence type="ECO:0000259" key="8">
    <source>
        <dbReference type="PROSITE" id="PS50850"/>
    </source>
</evidence>
<feature type="transmembrane region" description="Helical" evidence="7">
    <location>
        <begin position="41"/>
        <end position="65"/>
    </location>
</feature>
<feature type="domain" description="Major facilitator superfamily (MFS) profile" evidence="8">
    <location>
        <begin position="7"/>
        <end position="404"/>
    </location>
</feature>
<proteinExistence type="predicted"/>
<evidence type="ECO:0000256" key="7">
    <source>
        <dbReference type="SAM" id="Phobius"/>
    </source>
</evidence>
<feature type="transmembrane region" description="Helical" evidence="7">
    <location>
        <begin position="285"/>
        <end position="306"/>
    </location>
</feature>
<gene>
    <name evidence="10" type="ORF">GT664_02990</name>
    <name evidence="9" type="ORF">MKC95_20795</name>
</gene>
<dbReference type="Gene3D" id="1.20.1250.20">
    <property type="entry name" value="MFS general substrate transporter like domains"/>
    <property type="match status" value="1"/>
</dbReference>
<dbReference type="EMBL" id="WWTN01000003">
    <property type="protein sequence ID" value="MZH54747.1"/>
    <property type="molecule type" value="Genomic_DNA"/>
</dbReference>
<feature type="transmembrane region" description="Helical" evidence="7">
    <location>
        <begin position="96"/>
        <end position="115"/>
    </location>
</feature>
<evidence type="ECO:0000256" key="4">
    <source>
        <dbReference type="ARBA" id="ARBA00022692"/>
    </source>
</evidence>
<evidence type="ECO:0000256" key="6">
    <source>
        <dbReference type="ARBA" id="ARBA00023136"/>
    </source>
</evidence>
<dbReference type="AlphaFoldDB" id="A0A175A4M2"/>
<evidence type="ECO:0000256" key="1">
    <source>
        <dbReference type="ARBA" id="ARBA00004651"/>
    </source>
</evidence>
<dbReference type="RefSeq" id="WP_008817371.1">
    <property type="nucleotide sequence ID" value="NZ_AP025565.1"/>
</dbReference>
<protein>
    <submittedName>
        <fullName evidence="10">MFS transporter</fullName>
    </submittedName>
</protein>
<keyword evidence="3" id="KW-1003">Cell membrane</keyword>
<dbReference type="PANTHER" id="PTHR43266:SF9">
    <property type="entry name" value="PERMEASE, MAJOR FACILITATOR SUPERFAMILY-RELATED"/>
    <property type="match status" value="1"/>
</dbReference>
<reference evidence="9" key="2">
    <citation type="journal article" date="2022" name="Clin. Infect. Dis.">
        <title>Association between Clostridium innocuum and antibiotic-associated diarrhea in adults and children: A cross-sectional study and comparative genomics analysis.</title>
        <authorList>
            <person name="Cherny K.E."/>
            <person name="Muscat E.B."/>
            <person name="Balaji A."/>
            <person name="Mukherjee J."/>
            <person name="Ozer E.A."/>
            <person name="Angarone M.P."/>
            <person name="Hauser A.R."/>
            <person name="Sichel J.S."/>
            <person name="Amponsah E."/>
            <person name="Kociolek L.K."/>
        </authorList>
    </citation>
    <scope>NUCLEOTIDE SEQUENCE</scope>
    <source>
        <strain evidence="9">NU1-AC-029v</strain>
    </source>
</reference>
<evidence type="ECO:0000313" key="10">
    <source>
        <dbReference type="EMBL" id="MZH54747.1"/>
    </source>
</evidence>
<comment type="subcellular location">
    <subcellularLocation>
        <location evidence="1">Cell membrane</location>
        <topology evidence="1">Multi-pass membrane protein</topology>
    </subcellularLocation>
</comment>
<evidence type="ECO:0000313" key="11">
    <source>
        <dbReference type="Proteomes" id="UP000604383"/>
    </source>
</evidence>
<dbReference type="Proteomes" id="UP000604383">
    <property type="component" value="Unassembled WGS sequence"/>
</dbReference>
<dbReference type="Pfam" id="PF07690">
    <property type="entry name" value="MFS_1"/>
    <property type="match status" value="1"/>
</dbReference>
<dbReference type="PANTHER" id="PTHR43266">
    <property type="entry name" value="MACROLIDE-EFFLUX PROTEIN"/>
    <property type="match status" value="1"/>
</dbReference>
<sequence>MKAFNRNFILMIIGQIISLFGNAILRFSLSLYVLQVTGSASIFATILAVSILPTILLSPFGGILADRVSRRSIMLSLDFLTSFLIFGFSMVSTRGFSIVLVAILMISLSIIQAFYQPSVQASIPLLVSENQLMQANGIVVQINALATLLGPILGGFLFSFLPFSLLLNISGTAFFLSAILECIMRIPFQRVATDGSMLSIIRSDCRQSLHFLRHDNPTLLHLLLLLAGLNLVLSSFITVGLPVISNITLQLPPTFYGWLEAATGIGSIAGSIALPFFLKRVDMSGAWRFLLSGSLFLLPMALVLFLHTPVYIAYACIFASSICIMLFAALFNIYAQTFLQKSTPNQLLGKVASMVTMVVMCSYPIGQSLYGILLETFATRVDLLILFACIASLIISLLSRNALKTIGNDCEKEAVLIQ</sequence>
<comment type="caution">
    <text evidence="10">The sequence shown here is derived from an EMBL/GenBank/DDBJ whole genome shotgun (WGS) entry which is preliminary data.</text>
</comment>
<evidence type="ECO:0000313" key="9">
    <source>
        <dbReference type="EMBL" id="MCR0235209.1"/>
    </source>
</evidence>
<organism evidence="10 11">
    <name type="scientific">Clostridium innocuum</name>
    <dbReference type="NCBI Taxonomy" id="1522"/>
    <lineage>
        <taxon>Bacteria</taxon>
        <taxon>Bacillati</taxon>
        <taxon>Bacillota</taxon>
        <taxon>Clostridia</taxon>
        <taxon>Eubacteriales</taxon>
        <taxon>Clostridiaceae</taxon>
        <taxon>Clostridium</taxon>
    </lineage>
</organism>
<dbReference type="EMBL" id="JAKTMA010000054">
    <property type="protein sequence ID" value="MCR0235209.1"/>
    <property type="molecule type" value="Genomic_DNA"/>
</dbReference>
<feature type="transmembrane region" description="Helical" evidence="7">
    <location>
        <begin position="377"/>
        <end position="398"/>
    </location>
</feature>
<feature type="transmembrane region" description="Helical" evidence="7">
    <location>
        <begin position="347"/>
        <end position="365"/>
    </location>
</feature>
<dbReference type="GO" id="GO:0005886">
    <property type="term" value="C:plasma membrane"/>
    <property type="evidence" value="ECO:0007669"/>
    <property type="project" value="UniProtKB-SubCell"/>
</dbReference>
<dbReference type="PROSITE" id="PS50850">
    <property type="entry name" value="MFS"/>
    <property type="match status" value="1"/>
</dbReference>
<feature type="transmembrane region" description="Helical" evidence="7">
    <location>
        <begin position="312"/>
        <end position="335"/>
    </location>
</feature>
<dbReference type="InterPro" id="IPR011701">
    <property type="entry name" value="MFS"/>
</dbReference>
<keyword evidence="6 7" id="KW-0472">Membrane</keyword>
<evidence type="ECO:0000256" key="5">
    <source>
        <dbReference type="ARBA" id="ARBA00022989"/>
    </source>
</evidence>
<dbReference type="GO" id="GO:0022857">
    <property type="term" value="F:transmembrane transporter activity"/>
    <property type="evidence" value="ECO:0007669"/>
    <property type="project" value="InterPro"/>
</dbReference>
<feature type="transmembrane region" description="Helical" evidence="7">
    <location>
        <begin position="256"/>
        <end position="278"/>
    </location>
</feature>
<dbReference type="InterPro" id="IPR036259">
    <property type="entry name" value="MFS_trans_sf"/>
</dbReference>
<keyword evidence="2" id="KW-0813">Transport</keyword>
<feature type="transmembrane region" description="Helical" evidence="7">
    <location>
        <begin position="219"/>
        <end position="244"/>
    </location>
</feature>
<dbReference type="InterPro" id="IPR020846">
    <property type="entry name" value="MFS_dom"/>
</dbReference>
<feature type="transmembrane region" description="Helical" evidence="7">
    <location>
        <begin position="7"/>
        <end position="29"/>
    </location>
</feature>
<dbReference type="Proteomes" id="UP001203972">
    <property type="component" value="Unassembled WGS sequence"/>
</dbReference>
<reference evidence="10" key="1">
    <citation type="journal article" date="2019" name="Nat. Med.">
        <title>A library of human gut bacterial isolates paired with longitudinal multiomics data enables mechanistic microbiome research.</title>
        <authorList>
            <person name="Poyet M."/>
            <person name="Groussin M."/>
            <person name="Gibbons S.M."/>
            <person name="Avila-Pacheco J."/>
            <person name="Jiang X."/>
            <person name="Kearney S.M."/>
            <person name="Perrotta A.R."/>
            <person name="Berdy B."/>
            <person name="Zhao S."/>
            <person name="Lieberman T.D."/>
            <person name="Swanson P.K."/>
            <person name="Smith M."/>
            <person name="Roesemann S."/>
            <person name="Alexander J.E."/>
            <person name="Rich S.A."/>
            <person name="Livny J."/>
            <person name="Vlamakis H."/>
            <person name="Clish C."/>
            <person name="Bullock K."/>
            <person name="Deik A."/>
            <person name="Scott J."/>
            <person name="Pierce K.A."/>
            <person name="Xavier R.J."/>
            <person name="Alm E.J."/>
        </authorList>
    </citation>
    <scope>NUCLEOTIDE SEQUENCE</scope>
    <source>
        <strain evidence="10">BIOML-A12</strain>
    </source>
</reference>
<dbReference type="CDD" id="cd06173">
    <property type="entry name" value="MFS_MefA_like"/>
    <property type="match status" value="1"/>
</dbReference>
<evidence type="ECO:0000256" key="2">
    <source>
        <dbReference type="ARBA" id="ARBA00022448"/>
    </source>
</evidence>